<dbReference type="Proteomes" id="UP000033428">
    <property type="component" value="Unassembled WGS sequence"/>
</dbReference>
<evidence type="ECO:0000256" key="2">
    <source>
        <dbReference type="ARBA" id="ARBA00010961"/>
    </source>
</evidence>
<proteinExistence type="inferred from homology"/>
<dbReference type="AlphaFoldDB" id="A0A0F0CQV8"/>
<dbReference type="PANTHER" id="PTHR33217:SF8">
    <property type="entry name" value="MUTATOR FAMILY TRANSPOSASE"/>
    <property type="match status" value="1"/>
</dbReference>
<evidence type="ECO:0000256" key="1">
    <source>
        <dbReference type="ARBA" id="ARBA00002190"/>
    </source>
</evidence>
<dbReference type="PANTHER" id="PTHR33217">
    <property type="entry name" value="TRANSPOSASE FOR INSERTION SEQUENCE ELEMENT IS1081"/>
    <property type="match status" value="1"/>
</dbReference>
<evidence type="ECO:0000256" key="5">
    <source>
        <dbReference type="ARBA" id="ARBA00023172"/>
    </source>
</evidence>
<evidence type="ECO:0000256" key="6">
    <source>
        <dbReference type="RuleBase" id="RU365089"/>
    </source>
</evidence>
<dbReference type="GO" id="GO:0003677">
    <property type="term" value="F:DNA binding"/>
    <property type="evidence" value="ECO:0007669"/>
    <property type="project" value="UniProtKB-UniRule"/>
</dbReference>
<organism evidence="7 8">
    <name type="scientific">Candidatus Omnitrophus magneticus</name>
    <dbReference type="NCBI Taxonomy" id="1609969"/>
    <lineage>
        <taxon>Bacteria</taxon>
        <taxon>Pseudomonadati</taxon>
        <taxon>Candidatus Omnitrophota</taxon>
        <taxon>Candidatus Omnitrophus</taxon>
    </lineage>
</organism>
<accession>A0A0F0CQV8</accession>
<reference evidence="7 8" key="1">
    <citation type="submission" date="2015-02" db="EMBL/GenBank/DDBJ databases">
        <title>Single-cell genomics of uncultivated deep-branching MTB reveals a conserved set of magnetosome genes.</title>
        <authorList>
            <person name="Kolinko S."/>
            <person name="Richter M."/>
            <person name="Glockner F.O."/>
            <person name="Brachmann A."/>
            <person name="Schuler D."/>
        </authorList>
    </citation>
    <scope>NUCLEOTIDE SEQUENCE [LARGE SCALE GENOMIC DNA]</scope>
    <source>
        <strain evidence="7">SKK-01</strain>
    </source>
</reference>
<dbReference type="GO" id="GO:0004803">
    <property type="term" value="F:transposase activity"/>
    <property type="evidence" value="ECO:0007669"/>
    <property type="project" value="UniProtKB-UniRule"/>
</dbReference>
<keyword evidence="8" id="KW-1185">Reference proteome</keyword>
<evidence type="ECO:0000256" key="4">
    <source>
        <dbReference type="ARBA" id="ARBA00023125"/>
    </source>
</evidence>
<protein>
    <recommendedName>
        <fullName evidence="6">Mutator family transposase</fullName>
    </recommendedName>
</protein>
<evidence type="ECO:0000313" key="7">
    <source>
        <dbReference type="EMBL" id="KJJ83906.1"/>
    </source>
</evidence>
<name>A0A0F0CQV8_9BACT</name>
<gene>
    <name evidence="7" type="ORF">OMAG_002225</name>
</gene>
<keyword evidence="3 6" id="KW-0815">Transposition</keyword>
<keyword evidence="4 6" id="KW-0238">DNA-binding</keyword>
<dbReference type="Pfam" id="PF00872">
    <property type="entry name" value="Transposase_mut"/>
    <property type="match status" value="1"/>
</dbReference>
<evidence type="ECO:0000313" key="8">
    <source>
        <dbReference type="Proteomes" id="UP000033428"/>
    </source>
</evidence>
<sequence>MYAKGITTRDIQEHLKDHYGVDVSPSMISQITDRILPIASDWQARPLQENYPIVFFDAIHYKVMENGKIISKAAYTALGIDLTGKKEVLGLWVGENEGAHFWLTIMNELKNRGIKDILIACVDEG</sequence>
<dbReference type="EMBL" id="JYNY01000449">
    <property type="protein sequence ID" value="KJJ83906.1"/>
    <property type="molecule type" value="Genomic_DNA"/>
</dbReference>
<comment type="similarity">
    <text evidence="2 6">Belongs to the transposase mutator family.</text>
</comment>
<evidence type="ECO:0000256" key="3">
    <source>
        <dbReference type="ARBA" id="ARBA00022578"/>
    </source>
</evidence>
<comment type="function">
    <text evidence="1 6">Required for the transposition of the insertion element.</text>
</comment>
<keyword evidence="6" id="KW-0814">Transposable element</keyword>
<keyword evidence="5 6" id="KW-0233">DNA recombination</keyword>
<dbReference type="InterPro" id="IPR001207">
    <property type="entry name" value="Transposase_mutator"/>
</dbReference>
<dbReference type="GO" id="GO:0006313">
    <property type="term" value="P:DNA transposition"/>
    <property type="evidence" value="ECO:0007669"/>
    <property type="project" value="UniProtKB-UniRule"/>
</dbReference>
<comment type="caution">
    <text evidence="7">The sequence shown here is derived from an EMBL/GenBank/DDBJ whole genome shotgun (WGS) entry which is preliminary data.</text>
</comment>